<dbReference type="Gene3D" id="3.10.20.90">
    <property type="entry name" value="Phosphatidylinositol 3-kinase Catalytic Subunit, Chain A, domain 1"/>
    <property type="match status" value="1"/>
</dbReference>
<organism evidence="8 9">
    <name type="scientific">Nothobranchius furzeri</name>
    <name type="common">Turquoise killifish</name>
    <dbReference type="NCBI Taxonomy" id="105023"/>
    <lineage>
        <taxon>Eukaryota</taxon>
        <taxon>Metazoa</taxon>
        <taxon>Chordata</taxon>
        <taxon>Craniata</taxon>
        <taxon>Vertebrata</taxon>
        <taxon>Euteleostomi</taxon>
        <taxon>Actinopterygii</taxon>
        <taxon>Neopterygii</taxon>
        <taxon>Teleostei</taxon>
        <taxon>Neoteleostei</taxon>
        <taxon>Acanthomorphata</taxon>
        <taxon>Ovalentaria</taxon>
        <taxon>Atherinomorphae</taxon>
        <taxon>Cyprinodontiformes</taxon>
        <taxon>Nothobranchiidae</taxon>
        <taxon>Nothobranchius</taxon>
    </lineage>
</organism>
<dbReference type="InterPro" id="IPR018490">
    <property type="entry name" value="cNMP-bd_dom_sf"/>
</dbReference>
<dbReference type="InterPro" id="IPR000591">
    <property type="entry name" value="DEP_dom"/>
</dbReference>
<gene>
    <name evidence="8" type="primary">RAPGEF3</name>
    <name evidence="8" type="synonym">rapgef3</name>
</gene>
<dbReference type="GO" id="GO:0007265">
    <property type="term" value="P:Ras protein signal transduction"/>
    <property type="evidence" value="ECO:0007669"/>
    <property type="project" value="TreeGrafter"/>
</dbReference>
<dbReference type="SMART" id="SM00229">
    <property type="entry name" value="RasGEFN"/>
    <property type="match status" value="1"/>
</dbReference>
<name>A0A8C6LUV6_NOTFU</name>
<reference evidence="8" key="2">
    <citation type="submission" date="2025-08" db="UniProtKB">
        <authorList>
            <consortium name="Ensembl"/>
        </authorList>
    </citation>
    <scope>IDENTIFICATION</scope>
</reference>
<dbReference type="SMART" id="SM00147">
    <property type="entry name" value="RasGEF"/>
    <property type="match status" value="1"/>
</dbReference>
<evidence type="ECO:0000313" key="8">
    <source>
        <dbReference type="Ensembl" id="ENSNFUP00015023893.1"/>
    </source>
</evidence>
<dbReference type="SUPFAM" id="SSF54236">
    <property type="entry name" value="Ubiquitin-like"/>
    <property type="match status" value="1"/>
</dbReference>
<dbReference type="InterPro" id="IPR029071">
    <property type="entry name" value="Ubiquitin-like_domsf"/>
</dbReference>
<dbReference type="SUPFAM" id="SSF48366">
    <property type="entry name" value="Ras GEF"/>
    <property type="match status" value="1"/>
</dbReference>
<dbReference type="InterPro" id="IPR036388">
    <property type="entry name" value="WH-like_DNA-bd_sf"/>
</dbReference>
<protein>
    <submittedName>
        <fullName evidence="8">Rap guanine nucleotide exchange factor 3</fullName>
    </submittedName>
</protein>
<reference evidence="8" key="1">
    <citation type="submission" date="2014-08" db="EMBL/GenBank/DDBJ databases">
        <authorList>
            <person name="Senf B."/>
            <person name="Petzold A."/>
            <person name="Downie B.R."/>
            <person name="Koch P."/>
            <person name="Platzer M."/>
        </authorList>
    </citation>
    <scope>NUCLEOTIDE SEQUENCE [LARGE SCALE GENOMIC DNA]</scope>
    <source>
        <strain evidence="8">GRZ</strain>
    </source>
</reference>
<dbReference type="CDD" id="cd00038">
    <property type="entry name" value="CAP_ED"/>
    <property type="match status" value="1"/>
</dbReference>
<feature type="domain" description="N-terminal Ras-GEF" evidence="7">
    <location>
        <begin position="294"/>
        <end position="431"/>
    </location>
</feature>
<evidence type="ECO:0000259" key="6">
    <source>
        <dbReference type="PROSITE" id="PS50186"/>
    </source>
</evidence>
<proteinExistence type="predicted"/>
<dbReference type="PANTHER" id="PTHR23113">
    <property type="entry name" value="GUANINE NUCLEOTIDE EXCHANGE FACTOR"/>
    <property type="match status" value="1"/>
</dbReference>
<dbReference type="GeneTree" id="ENSGT00940000159931"/>
<dbReference type="InterPro" id="IPR014710">
    <property type="entry name" value="RmlC-like_jellyroll"/>
</dbReference>
<feature type="domain" description="Cyclic nucleotide-binding" evidence="5">
    <location>
        <begin position="160"/>
        <end position="261"/>
    </location>
</feature>
<dbReference type="AlphaFoldDB" id="A0A8C6LUV6"/>
<dbReference type="InterPro" id="IPR008937">
    <property type="entry name" value="Ras-like_GEF"/>
</dbReference>
<dbReference type="PROSITE" id="PS50212">
    <property type="entry name" value="RASGEF_NTER"/>
    <property type="match status" value="1"/>
</dbReference>
<dbReference type="Proteomes" id="UP000694548">
    <property type="component" value="Chromosome sgr15"/>
</dbReference>
<dbReference type="InterPro" id="IPR036964">
    <property type="entry name" value="RASGEF_cat_dom_sf"/>
</dbReference>
<accession>A0A8C6LUV6</accession>
<dbReference type="InterPro" id="IPR000651">
    <property type="entry name" value="Ras-like_Gua-exchang_fac_N"/>
</dbReference>
<dbReference type="InterPro" id="IPR023578">
    <property type="entry name" value="Ras_GEF_dom_sf"/>
</dbReference>
<evidence type="ECO:0000259" key="5">
    <source>
        <dbReference type="PROSITE" id="PS50042"/>
    </source>
</evidence>
<keyword evidence="9" id="KW-1185">Reference proteome</keyword>
<feature type="domain" description="DEP" evidence="6">
    <location>
        <begin position="21"/>
        <end position="98"/>
    </location>
</feature>
<dbReference type="Gene3D" id="1.20.870.10">
    <property type="entry name" value="Son of sevenless (SoS) protein Chain: S domain 1"/>
    <property type="match status" value="1"/>
</dbReference>
<dbReference type="SMART" id="SM00049">
    <property type="entry name" value="DEP"/>
    <property type="match status" value="1"/>
</dbReference>
<dbReference type="SMART" id="SM00100">
    <property type="entry name" value="cNMP"/>
    <property type="match status" value="1"/>
</dbReference>
<dbReference type="Pfam" id="PF00617">
    <property type="entry name" value="RasGEF"/>
    <property type="match status" value="1"/>
</dbReference>
<dbReference type="SUPFAM" id="SSF51206">
    <property type="entry name" value="cAMP-binding domain-like"/>
    <property type="match status" value="1"/>
</dbReference>
<evidence type="ECO:0000256" key="1">
    <source>
        <dbReference type="ARBA" id="ARBA00022658"/>
    </source>
</evidence>
<dbReference type="CDD" id="cd04437">
    <property type="entry name" value="DEP_Epac"/>
    <property type="match status" value="1"/>
</dbReference>
<dbReference type="PANTHER" id="PTHR23113:SF24">
    <property type="entry name" value="RAP GUANINE NUCLEOTIDE EXCHANGE FACTOR 3"/>
    <property type="match status" value="1"/>
</dbReference>
<feature type="domain" description="Ras-GEF" evidence="4">
    <location>
        <begin position="506"/>
        <end position="703"/>
    </location>
</feature>
<dbReference type="PROSITE" id="PS50009">
    <property type="entry name" value="RASGEF_CAT"/>
    <property type="match status" value="1"/>
</dbReference>
<keyword evidence="1 2" id="KW-0344">Guanine-nucleotide releasing factor</keyword>
<dbReference type="Pfam" id="PF00610">
    <property type="entry name" value="DEP"/>
    <property type="match status" value="1"/>
</dbReference>
<dbReference type="Gene3D" id="2.60.120.10">
    <property type="entry name" value="Jelly Rolls"/>
    <property type="match status" value="1"/>
</dbReference>
<dbReference type="PROSITE" id="PS50186">
    <property type="entry name" value="DEP"/>
    <property type="match status" value="1"/>
</dbReference>
<dbReference type="PROSITE" id="PS50042">
    <property type="entry name" value="CNMP_BINDING_3"/>
    <property type="match status" value="1"/>
</dbReference>
<dbReference type="Pfam" id="PF00027">
    <property type="entry name" value="cNMP_binding"/>
    <property type="match status" value="1"/>
</dbReference>
<dbReference type="Gene3D" id="1.10.840.10">
    <property type="entry name" value="Ras guanine-nucleotide exchange factors catalytic domain"/>
    <property type="match status" value="2"/>
</dbReference>
<dbReference type="Ensembl" id="ENSNFUT00015024982.1">
    <property type="protein sequence ID" value="ENSNFUP00015023893.1"/>
    <property type="gene ID" value="ENSNFUG00015010854.1"/>
</dbReference>
<feature type="region of interest" description="Disordered" evidence="3">
    <location>
        <begin position="676"/>
        <end position="697"/>
    </location>
</feature>
<reference evidence="8" key="3">
    <citation type="submission" date="2025-09" db="UniProtKB">
        <authorList>
            <consortium name="Ensembl"/>
        </authorList>
    </citation>
    <scope>IDENTIFICATION</scope>
</reference>
<dbReference type="InterPro" id="IPR000595">
    <property type="entry name" value="cNMP-bd_dom"/>
</dbReference>
<evidence type="ECO:0000256" key="3">
    <source>
        <dbReference type="SAM" id="MobiDB-lite"/>
    </source>
</evidence>
<dbReference type="InterPro" id="IPR001895">
    <property type="entry name" value="RASGEF_cat_dom"/>
</dbReference>
<evidence type="ECO:0000259" key="4">
    <source>
        <dbReference type="PROSITE" id="PS50009"/>
    </source>
</evidence>
<dbReference type="Gene3D" id="1.10.10.10">
    <property type="entry name" value="Winged helix-like DNA-binding domain superfamily/Winged helix DNA-binding domain"/>
    <property type="match status" value="1"/>
</dbReference>
<dbReference type="InterPro" id="IPR036390">
    <property type="entry name" value="WH_DNA-bd_sf"/>
</dbReference>
<dbReference type="Pfam" id="PF00618">
    <property type="entry name" value="RasGEF_N"/>
    <property type="match status" value="1"/>
</dbReference>
<dbReference type="GO" id="GO:0005085">
    <property type="term" value="F:guanyl-nucleotide exchange factor activity"/>
    <property type="evidence" value="ECO:0007669"/>
    <property type="project" value="UniProtKB-KW"/>
</dbReference>
<sequence length="731" mass="84036">MKQFLSDRVIKAARSVYSIMTERNPDLIRDRKHHLKTHRQCCSGKELVDWLMKQNECLQSRSQAVGMWQVLVDEGVLVHVKQELNFHDKDAQFYRFQDSEFGLNHTSNEKDSEDELHEALSLLSQLGPDALLTMILRKCPSQRSPEDIEVIYEELLHVKAAAHLSSSVRKELAAVLVFESHSKAGTVLFSQGDKGTSWYIIWKGSVNVITHGKGLVTTLHEGEDFGQLALLNDAPRAATIILREDNCHFLRVDKQDFIRILKDVEANTVRLEEHGKTVLVLEKSADSTVCLSLCRYTVMSGSPEKILEHLLETVKLDSNGNDPTDPCVSDFLLTHRVFMPSSQLCAALLHQYPLMRMETLSEGSEQEKDAYAFNSKQKVVKLVGQWVALYSHLLKEDPAALDFLEVQKEVAADYRLSSILKEQFRERRRAKMLENGYQSLSRVSFTQQMFPQNRSQLKLDACGVYTALGLNERLFICTSSEVEQLRPLRDQQGPERGTADLIEQMSSKDLAIELTNYDWELFNAMHEVELIYYIFGRHKFPGAITANLERFVRHFNEVQHWVVTELCLCEDLVKRAVLLKKFIKIASRIPSKTKRIYCTYERLMDPSRNHRAYRLAVAKLSPPYTPFMPLLLKDMTFIHEGNPNYTDKLVNFEKMRMLAKTVKIVRGCRSQPYGNSDFPLPKMSETSSSFRPDSEHAFPLRTPSNVRHYIQNLKVIDNQRKLTQLSRTMEC</sequence>
<dbReference type="GO" id="GO:0005886">
    <property type="term" value="C:plasma membrane"/>
    <property type="evidence" value="ECO:0007669"/>
    <property type="project" value="TreeGrafter"/>
</dbReference>
<dbReference type="SUPFAM" id="SSF46785">
    <property type="entry name" value="Winged helix' DNA-binding domain"/>
    <property type="match status" value="1"/>
</dbReference>
<dbReference type="CDD" id="cd06224">
    <property type="entry name" value="REM"/>
    <property type="match status" value="1"/>
</dbReference>
<evidence type="ECO:0000259" key="7">
    <source>
        <dbReference type="PROSITE" id="PS50212"/>
    </source>
</evidence>
<evidence type="ECO:0000256" key="2">
    <source>
        <dbReference type="PROSITE-ProRule" id="PRU00168"/>
    </source>
</evidence>
<dbReference type="PRINTS" id="PR00103">
    <property type="entry name" value="CAMPKINASE"/>
</dbReference>
<evidence type="ECO:0000313" key="9">
    <source>
        <dbReference type="Proteomes" id="UP000694548"/>
    </source>
</evidence>